<dbReference type="PANTHER" id="PTHR31170:SF25">
    <property type="entry name" value="BNAA09G04570D PROTEIN"/>
    <property type="match status" value="1"/>
</dbReference>
<evidence type="ECO:0000313" key="1">
    <source>
        <dbReference type="EMBL" id="KAK1306478.1"/>
    </source>
</evidence>
<dbReference type="Pfam" id="PF03140">
    <property type="entry name" value="DUF247"/>
    <property type="match status" value="1"/>
</dbReference>
<proteinExistence type="predicted"/>
<evidence type="ECO:0000313" key="2">
    <source>
        <dbReference type="Proteomes" id="UP001180020"/>
    </source>
</evidence>
<gene>
    <name evidence="1" type="ORF">QJS10_CPA10g00243</name>
</gene>
<dbReference type="EMBL" id="JAUJYO010000010">
    <property type="protein sequence ID" value="KAK1306478.1"/>
    <property type="molecule type" value="Genomic_DNA"/>
</dbReference>
<dbReference type="PANTHER" id="PTHR31170">
    <property type="entry name" value="BNAC04G53230D PROTEIN"/>
    <property type="match status" value="1"/>
</dbReference>
<reference evidence="1" key="1">
    <citation type="journal article" date="2023" name="Nat. Commun.">
        <title>Diploid and tetraploid genomes of Acorus and the evolution of monocots.</title>
        <authorList>
            <person name="Ma L."/>
            <person name="Liu K.W."/>
            <person name="Li Z."/>
            <person name="Hsiao Y.Y."/>
            <person name="Qi Y."/>
            <person name="Fu T."/>
            <person name="Tang G.D."/>
            <person name="Zhang D."/>
            <person name="Sun W.H."/>
            <person name="Liu D.K."/>
            <person name="Li Y."/>
            <person name="Chen G.Z."/>
            <person name="Liu X.D."/>
            <person name="Liao X.Y."/>
            <person name="Jiang Y.T."/>
            <person name="Yu X."/>
            <person name="Hao Y."/>
            <person name="Huang J."/>
            <person name="Zhao X.W."/>
            <person name="Ke S."/>
            <person name="Chen Y.Y."/>
            <person name="Wu W.L."/>
            <person name="Hsu J.L."/>
            <person name="Lin Y.F."/>
            <person name="Huang M.D."/>
            <person name="Li C.Y."/>
            <person name="Huang L."/>
            <person name="Wang Z.W."/>
            <person name="Zhao X."/>
            <person name="Zhong W.Y."/>
            <person name="Peng D.H."/>
            <person name="Ahmad S."/>
            <person name="Lan S."/>
            <person name="Zhang J.S."/>
            <person name="Tsai W.C."/>
            <person name="Van de Peer Y."/>
            <person name="Liu Z.J."/>
        </authorList>
    </citation>
    <scope>NUCLEOTIDE SEQUENCE</scope>
    <source>
        <strain evidence="1">CP</strain>
    </source>
</reference>
<organism evidence="1 2">
    <name type="scientific">Acorus calamus</name>
    <name type="common">Sweet flag</name>
    <dbReference type="NCBI Taxonomy" id="4465"/>
    <lineage>
        <taxon>Eukaryota</taxon>
        <taxon>Viridiplantae</taxon>
        <taxon>Streptophyta</taxon>
        <taxon>Embryophyta</taxon>
        <taxon>Tracheophyta</taxon>
        <taxon>Spermatophyta</taxon>
        <taxon>Magnoliopsida</taxon>
        <taxon>Liliopsida</taxon>
        <taxon>Acoraceae</taxon>
        <taxon>Acorus</taxon>
    </lineage>
</organism>
<name>A0AAV9DYP7_ACOCL</name>
<reference evidence="1" key="2">
    <citation type="submission" date="2023-06" db="EMBL/GenBank/DDBJ databases">
        <authorList>
            <person name="Ma L."/>
            <person name="Liu K.-W."/>
            <person name="Li Z."/>
            <person name="Hsiao Y.-Y."/>
            <person name="Qi Y."/>
            <person name="Fu T."/>
            <person name="Tang G."/>
            <person name="Zhang D."/>
            <person name="Sun W.-H."/>
            <person name="Liu D.-K."/>
            <person name="Li Y."/>
            <person name="Chen G.-Z."/>
            <person name="Liu X.-D."/>
            <person name="Liao X.-Y."/>
            <person name="Jiang Y.-T."/>
            <person name="Yu X."/>
            <person name="Hao Y."/>
            <person name="Huang J."/>
            <person name="Zhao X.-W."/>
            <person name="Ke S."/>
            <person name="Chen Y.-Y."/>
            <person name="Wu W.-L."/>
            <person name="Hsu J.-L."/>
            <person name="Lin Y.-F."/>
            <person name="Huang M.-D."/>
            <person name="Li C.-Y."/>
            <person name="Huang L."/>
            <person name="Wang Z.-W."/>
            <person name="Zhao X."/>
            <person name="Zhong W.-Y."/>
            <person name="Peng D.-H."/>
            <person name="Ahmad S."/>
            <person name="Lan S."/>
            <person name="Zhang J.-S."/>
            <person name="Tsai W.-C."/>
            <person name="Van De Peer Y."/>
            <person name="Liu Z.-J."/>
        </authorList>
    </citation>
    <scope>NUCLEOTIDE SEQUENCE</scope>
    <source>
        <strain evidence="1">CP</strain>
        <tissue evidence="1">Leaves</tissue>
    </source>
</reference>
<dbReference type="AlphaFoldDB" id="A0AAV9DYP7"/>
<dbReference type="InterPro" id="IPR004158">
    <property type="entry name" value="DUF247_pln"/>
</dbReference>
<keyword evidence="2" id="KW-1185">Reference proteome</keyword>
<dbReference type="Proteomes" id="UP001180020">
    <property type="component" value="Unassembled WGS sequence"/>
</dbReference>
<sequence>MEKIHLPFFLNRDRKSSDTFSGWMPNATELQKAGVKFMPKENCSFLDVSFNNGMMKIPTFYISEHTLPILRNLIAFEQCYPSTGRYFTFYADLMDSLVDTPKDVKVLQQAGILKIGLSNQEEVAQLFNQLCKDVYYYKGTSYLNKVYSDVNYYCDSKWNRWKAFLKRNYFRNPWTITSVTFYAIFGYHHP</sequence>
<protein>
    <submittedName>
        <fullName evidence="1">UPF0481 protein</fullName>
    </submittedName>
</protein>
<accession>A0AAV9DYP7</accession>
<comment type="caution">
    <text evidence="1">The sequence shown here is derived from an EMBL/GenBank/DDBJ whole genome shotgun (WGS) entry which is preliminary data.</text>
</comment>